<dbReference type="PANTHER" id="PTHR37610">
    <property type="entry name" value="CCHC-TYPE DOMAIN-CONTAINING PROTEIN"/>
    <property type="match status" value="1"/>
</dbReference>
<evidence type="ECO:0000313" key="3">
    <source>
        <dbReference type="Proteomes" id="UP000265520"/>
    </source>
</evidence>
<feature type="non-terminal residue" evidence="2">
    <location>
        <position position="126"/>
    </location>
</feature>
<protein>
    <recommendedName>
        <fullName evidence="1">Retrotransposon Copia-like N-terminal domain-containing protein</fullName>
    </recommendedName>
</protein>
<dbReference type="AlphaFoldDB" id="A0A392QUE0"/>
<accession>A0A392QUE0</accession>
<evidence type="ECO:0000313" key="2">
    <source>
        <dbReference type="EMBL" id="MCI27991.1"/>
    </source>
</evidence>
<feature type="domain" description="Retrotransposon Copia-like N-terminal" evidence="1">
    <location>
        <begin position="25"/>
        <end position="71"/>
    </location>
</feature>
<name>A0A392QUE0_9FABA</name>
<organism evidence="2 3">
    <name type="scientific">Trifolium medium</name>
    <dbReference type="NCBI Taxonomy" id="97028"/>
    <lineage>
        <taxon>Eukaryota</taxon>
        <taxon>Viridiplantae</taxon>
        <taxon>Streptophyta</taxon>
        <taxon>Embryophyta</taxon>
        <taxon>Tracheophyta</taxon>
        <taxon>Spermatophyta</taxon>
        <taxon>Magnoliopsida</taxon>
        <taxon>eudicotyledons</taxon>
        <taxon>Gunneridae</taxon>
        <taxon>Pentapetalae</taxon>
        <taxon>rosids</taxon>
        <taxon>fabids</taxon>
        <taxon>Fabales</taxon>
        <taxon>Fabaceae</taxon>
        <taxon>Papilionoideae</taxon>
        <taxon>50 kb inversion clade</taxon>
        <taxon>NPAAA clade</taxon>
        <taxon>Hologalegina</taxon>
        <taxon>IRL clade</taxon>
        <taxon>Trifolieae</taxon>
        <taxon>Trifolium</taxon>
    </lineage>
</organism>
<evidence type="ECO:0000259" key="1">
    <source>
        <dbReference type="Pfam" id="PF14244"/>
    </source>
</evidence>
<keyword evidence="3" id="KW-1185">Reference proteome</keyword>
<proteinExistence type="predicted"/>
<dbReference type="PANTHER" id="PTHR37610:SF55">
    <property type="entry name" value="RETROTRANSPOSON COPIA-LIKE N-TERMINAL DOMAIN-CONTAINING PROTEIN"/>
    <property type="match status" value="1"/>
</dbReference>
<dbReference type="EMBL" id="LXQA010162806">
    <property type="protein sequence ID" value="MCI27991.1"/>
    <property type="molecule type" value="Genomic_DNA"/>
</dbReference>
<comment type="caution">
    <text evidence="2">The sequence shown here is derived from an EMBL/GenBank/DDBJ whole genome shotgun (WGS) entry which is preliminary data.</text>
</comment>
<dbReference type="Pfam" id="PF14244">
    <property type="entry name" value="Retrotran_gag_3"/>
    <property type="match status" value="1"/>
</dbReference>
<sequence length="126" mass="14260">MVRTAPASVEVPVPVDNSQNPFYIHPSENPANSLVNPVLDGKNYHSWARSMRKAIITKNKLRFLDGSSPMPNEYDPTYEAWMRCNNLVISWIQNSVSASIAQSIVYYDIAATAWNDLKARFSRADR</sequence>
<reference evidence="2 3" key="1">
    <citation type="journal article" date="2018" name="Front. Plant Sci.">
        <title>Red Clover (Trifolium pratense) and Zigzag Clover (T. medium) - A Picture of Genomic Similarities and Differences.</title>
        <authorList>
            <person name="Dluhosova J."/>
            <person name="Istvanek J."/>
            <person name="Nedelnik J."/>
            <person name="Repkova J."/>
        </authorList>
    </citation>
    <scope>NUCLEOTIDE SEQUENCE [LARGE SCALE GENOMIC DNA]</scope>
    <source>
        <strain evidence="3">cv. 10/8</strain>
        <tissue evidence="2">Leaf</tissue>
    </source>
</reference>
<dbReference type="Proteomes" id="UP000265520">
    <property type="component" value="Unassembled WGS sequence"/>
</dbReference>
<dbReference type="InterPro" id="IPR029472">
    <property type="entry name" value="Copia-like_N"/>
</dbReference>